<sequence length="126" mass="14507">MKKFEKNSGGELLQKVLDTSVNCSHGYRYPRIFKEFGQLNWKLDNIKKSQGRETWFSNRRKGQMRLISKGSEHLKPVKILVIKCTIFVSVPSKSIKSKMANKVFGTLTIRISEDAKKIKETDTLNT</sequence>
<organism evidence="1 2">
    <name type="scientific">Romanomermis culicivorax</name>
    <name type="common">Nematode worm</name>
    <dbReference type="NCBI Taxonomy" id="13658"/>
    <lineage>
        <taxon>Eukaryota</taxon>
        <taxon>Metazoa</taxon>
        <taxon>Ecdysozoa</taxon>
        <taxon>Nematoda</taxon>
        <taxon>Enoplea</taxon>
        <taxon>Dorylaimia</taxon>
        <taxon>Mermithida</taxon>
        <taxon>Mermithoidea</taxon>
        <taxon>Mermithidae</taxon>
        <taxon>Romanomermis</taxon>
    </lineage>
</organism>
<reference evidence="2" key="1">
    <citation type="submission" date="2022-11" db="UniProtKB">
        <authorList>
            <consortium name="WormBaseParasite"/>
        </authorList>
    </citation>
    <scope>IDENTIFICATION</scope>
</reference>
<dbReference type="AlphaFoldDB" id="A0A915KQ08"/>
<accession>A0A915KQ08</accession>
<name>A0A915KQ08_ROMCU</name>
<dbReference type="WBParaSite" id="nRc.2.0.1.t40831-RA">
    <property type="protein sequence ID" value="nRc.2.0.1.t40831-RA"/>
    <property type="gene ID" value="nRc.2.0.1.g40831"/>
</dbReference>
<evidence type="ECO:0000313" key="1">
    <source>
        <dbReference type="Proteomes" id="UP000887565"/>
    </source>
</evidence>
<evidence type="ECO:0000313" key="2">
    <source>
        <dbReference type="WBParaSite" id="nRc.2.0.1.t40831-RA"/>
    </source>
</evidence>
<keyword evidence="1" id="KW-1185">Reference proteome</keyword>
<dbReference type="Proteomes" id="UP000887565">
    <property type="component" value="Unplaced"/>
</dbReference>
<proteinExistence type="predicted"/>
<protein>
    <submittedName>
        <fullName evidence="2">Uncharacterized protein</fullName>
    </submittedName>
</protein>